<dbReference type="SMART" id="SM00151">
    <property type="entry name" value="SWIB"/>
    <property type="match status" value="1"/>
</dbReference>
<keyword evidence="2" id="KW-1185">Reference proteome</keyword>
<evidence type="ECO:0000313" key="2">
    <source>
        <dbReference type="Proteomes" id="UP000504621"/>
    </source>
</evidence>
<dbReference type="InterPro" id="IPR036885">
    <property type="entry name" value="SWIB_MDM2_dom_sf"/>
</dbReference>
<sequence length="135" mass="14631">MAGGFSFSCSNEKRLLVAMMATSRVFGRGRGLIAVVKASSASFASSSASNTSGAGLMRMMPVSPQLGEFLGASESSRTEAAKKIWGYIKLHKLQNPENKREILCDEKLKRIFAGKDSVGMFEITKLLSPHFVKSH</sequence>
<evidence type="ECO:0000313" key="3">
    <source>
        <dbReference type="RefSeq" id="XP_021284058.1"/>
    </source>
</evidence>
<dbReference type="Pfam" id="PF02201">
    <property type="entry name" value="SWIB"/>
    <property type="match status" value="1"/>
</dbReference>
<dbReference type="Gene3D" id="1.10.245.10">
    <property type="entry name" value="SWIB/MDM2 domain"/>
    <property type="match status" value="1"/>
</dbReference>
<dbReference type="RefSeq" id="XP_021284058.1">
    <property type="nucleotide sequence ID" value="XM_021428383.1"/>
</dbReference>
<proteinExistence type="predicted"/>
<dbReference type="OrthoDB" id="10251073at2759"/>
<accession>A0A6J1AAR8</accession>
<protein>
    <submittedName>
        <fullName evidence="3">Upstream activation factor subunit UAF30-like</fullName>
    </submittedName>
</protein>
<dbReference type="SUPFAM" id="SSF47592">
    <property type="entry name" value="SWIB/MDM2 domain"/>
    <property type="match status" value="1"/>
</dbReference>
<dbReference type="GeneID" id="110416389"/>
<evidence type="ECO:0000259" key="1">
    <source>
        <dbReference type="PROSITE" id="PS51925"/>
    </source>
</evidence>
<feature type="domain" description="DM2" evidence="1">
    <location>
        <begin position="55"/>
        <end position="133"/>
    </location>
</feature>
<dbReference type="InterPro" id="IPR003121">
    <property type="entry name" value="SWIB_MDM2_domain"/>
</dbReference>
<dbReference type="PANTHER" id="PTHR13844">
    <property type="entry name" value="SWI/SNF-RELATED MATRIX-ASSOCIATED ACTIN-DEPENDENT REGULATOR OF CHROMATIN SUBFAMILY D"/>
    <property type="match status" value="1"/>
</dbReference>
<dbReference type="AlphaFoldDB" id="A0A6J1AAR8"/>
<dbReference type="InterPro" id="IPR019835">
    <property type="entry name" value="SWIB_domain"/>
</dbReference>
<reference evidence="3" key="1">
    <citation type="submission" date="2025-08" db="UniProtKB">
        <authorList>
            <consortium name="RefSeq"/>
        </authorList>
    </citation>
    <scope>IDENTIFICATION</scope>
    <source>
        <tissue evidence="3">Leaf</tissue>
    </source>
</reference>
<name>A0A6J1AAR8_9ROSI</name>
<organism evidence="2 3">
    <name type="scientific">Herrania umbratica</name>
    <dbReference type="NCBI Taxonomy" id="108875"/>
    <lineage>
        <taxon>Eukaryota</taxon>
        <taxon>Viridiplantae</taxon>
        <taxon>Streptophyta</taxon>
        <taxon>Embryophyta</taxon>
        <taxon>Tracheophyta</taxon>
        <taxon>Spermatophyta</taxon>
        <taxon>Magnoliopsida</taxon>
        <taxon>eudicotyledons</taxon>
        <taxon>Gunneridae</taxon>
        <taxon>Pentapetalae</taxon>
        <taxon>rosids</taxon>
        <taxon>malvids</taxon>
        <taxon>Malvales</taxon>
        <taxon>Malvaceae</taxon>
        <taxon>Byttnerioideae</taxon>
        <taxon>Herrania</taxon>
    </lineage>
</organism>
<dbReference type="PROSITE" id="PS51925">
    <property type="entry name" value="SWIB_MDM2"/>
    <property type="match status" value="1"/>
</dbReference>
<dbReference type="CDD" id="cd10567">
    <property type="entry name" value="SWIB-MDM2_like"/>
    <property type="match status" value="1"/>
</dbReference>
<gene>
    <name evidence="3" type="primary">LOC110416389</name>
</gene>
<dbReference type="Proteomes" id="UP000504621">
    <property type="component" value="Unplaced"/>
</dbReference>